<dbReference type="STRING" id="75743.A0A401P803"/>
<evidence type="ECO:0000313" key="2">
    <source>
        <dbReference type="EMBL" id="GCB69242.1"/>
    </source>
</evidence>
<accession>A0A401P803</accession>
<organism evidence="2 3">
    <name type="scientific">Scyliorhinus torazame</name>
    <name type="common">Cloudy catshark</name>
    <name type="synonym">Catulus torazame</name>
    <dbReference type="NCBI Taxonomy" id="75743"/>
    <lineage>
        <taxon>Eukaryota</taxon>
        <taxon>Metazoa</taxon>
        <taxon>Chordata</taxon>
        <taxon>Craniata</taxon>
        <taxon>Vertebrata</taxon>
        <taxon>Chondrichthyes</taxon>
        <taxon>Elasmobranchii</taxon>
        <taxon>Galeomorphii</taxon>
        <taxon>Galeoidea</taxon>
        <taxon>Carcharhiniformes</taxon>
        <taxon>Scyliorhinidae</taxon>
        <taxon>Scyliorhinus</taxon>
    </lineage>
</organism>
<dbReference type="AlphaFoldDB" id="A0A401P803"/>
<dbReference type="EMBL" id="BFAA01007319">
    <property type="protein sequence ID" value="GCB69242.1"/>
    <property type="molecule type" value="Genomic_DNA"/>
</dbReference>
<gene>
    <name evidence="2" type="ORF">scyTo_0013942</name>
</gene>
<evidence type="ECO:0000313" key="3">
    <source>
        <dbReference type="Proteomes" id="UP000288216"/>
    </source>
</evidence>
<dbReference type="Proteomes" id="UP000288216">
    <property type="component" value="Unassembled WGS sequence"/>
</dbReference>
<protein>
    <submittedName>
        <fullName evidence="2">Uncharacterized protein</fullName>
    </submittedName>
</protein>
<feature type="region of interest" description="Disordered" evidence="1">
    <location>
        <begin position="1"/>
        <end position="28"/>
    </location>
</feature>
<comment type="caution">
    <text evidence="2">The sequence shown here is derived from an EMBL/GenBank/DDBJ whole genome shotgun (WGS) entry which is preliminary data.</text>
</comment>
<sequence length="183" mass="20457">MKKGDGRERKIKLEKDKHPIQQKDPEFCGSVDNTSTPVIWSMTPAPRLLDREKPAKHIVTANKRPTEKIGLIDENVSIQLPEYSALQQHGADLQDQIQRHMALASAFVPESHYGISAPNLNANPAPALYPSYYQRVSHTLDACPASLLHHSHKFSDLIPKPSSLGSLRHCKQKVNVLGLNLQY</sequence>
<reference evidence="2 3" key="1">
    <citation type="journal article" date="2018" name="Nat. Ecol. Evol.">
        <title>Shark genomes provide insights into elasmobranch evolution and the origin of vertebrates.</title>
        <authorList>
            <person name="Hara Y"/>
            <person name="Yamaguchi K"/>
            <person name="Onimaru K"/>
            <person name="Kadota M"/>
            <person name="Koyanagi M"/>
            <person name="Keeley SD"/>
            <person name="Tatsumi K"/>
            <person name="Tanaka K"/>
            <person name="Motone F"/>
            <person name="Kageyama Y"/>
            <person name="Nozu R"/>
            <person name="Adachi N"/>
            <person name="Nishimura O"/>
            <person name="Nakagawa R"/>
            <person name="Tanegashima C"/>
            <person name="Kiyatake I"/>
            <person name="Matsumoto R"/>
            <person name="Murakumo K"/>
            <person name="Nishida K"/>
            <person name="Terakita A"/>
            <person name="Kuratani S"/>
            <person name="Sato K"/>
            <person name="Hyodo S Kuraku.S."/>
        </authorList>
    </citation>
    <scope>NUCLEOTIDE SEQUENCE [LARGE SCALE GENOMIC DNA]</scope>
</reference>
<dbReference type="OrthoDB" id="6159439at2759"/>
<feature type="compositionally biased region" description="Basic and acidic residues" evidence="1">
    <location>
        <begin position="1"/>
        <end position="26"/>
    </location>
</feature>
<keyword evidence="3" id="KW-1185">Reference proteome</keyword>
<name>A0A401P803_SCYTO</name>
<proteinExistence type="predicted"/>
<evidence type="ECO:0000256" key="1">
    <source>
        <dbReference type="SAM" id="MobiDB-lite"/>
    </source>
</evidence>